<dbReference type="Proteomes" id="UP000196118">
    <property type="component" value="Chromosome"/>
</dbReference>
<evidence type="ECO:0000313" key="3">
    <source>
        <dbReference type="Proteomes" id="UP000196118"/>
    </source>
</evidence>
<name>A0A1Y0VWD8_PEDPE</name>
<protein>
    <submittedName>
        <fullName evidence="2">Capsid assembly scaffolding protein</fullName>
    </submittedName>
</protein>
<feature type="compositionally biased region" description="Basic and acidic residues" evidence="1">
    <location>
        <begin position="25"/>
        <end position="44"/>
    </location>
</feature>
<reference evidence="2 3" key="1">
    <citation type="submission" date="2017-05" db="EMBL/GenBank/DDBJ databases">
        <title>Genome sequence of Pediococcus pentosaceus strain SRCM100892.</title>
        <authorList>
            <person name="Cho S.H."/>
        </authorList>
    </citation>
    <scope>NUCLEOTIDE SEQUENCE [LARGE SCALE GENOMIC DNA]</scope>
    <source>
        <strain evidence="2 3">SRCM100892</strain>
    </source>
</reference>
<gene>
    <name evidence="2" type="ORF">S100892_01315</name>
</gene>
<dbReference type="AlphaFoldDB" id="A0A1Y0VWD8"/>
<sequence>MKREDLQELGLSDEQVNSVMAKHSAELNDMRTKLTSAEQERDSFKGQLESNQSELAKFKDSQKDNEALQDQLKELQGKFDEVSEQSTNELAKVRKESAIDLALVKSGARNPKAVKALLDGDAIKLDDEGMHGLNDQLDSLKESDGYLFEGKEPDKPKPFAGGNPSGGTPANDNKLAEVLGIKANK</sequence>
<organism evidence="2 3">
    <name type="scientific">Pediococcus pentosaceus</name>
    <dbReference type="NCBI Taxonomy" id="1255"/>
    <lineage>
        <taxon>Bacteria</taxon>
        <taxon>Bacillati</taxon>
        <taxon>Bacillota</taxon>
        <taxon>Bacilli</taxon>
        <taxon>Lactobacillales</taxon>
        <taxon>Lactobacillaceae</taxon>
        <taxon>Pediococcus</taxon>
    </lineage>
</organism>
<evidence type="ECO:0000313" key="2">
    <source>
        <dbReference type="EMBL" id="ARW19888.1"/>
    </source>
</evidence>
<feature type="region of interest" description="Disordered" evidence="1">
    <location>
        <begin position="146"/>
        <end position="185"/>
    </location>
</feature>
<dbReference type="InterPro" id="IPR009636">
    <property type="entry name" value="SCAF"/>
</dbReference>
<feature type="region of interest" description="Disordered" evidence="1">
    <location>
        <begin position="25"/>
        <end position="51"/>
    </location>
</feature>
<dbReference type="Pfam" id="PF06810">
    <property type="entry name" value="Phage_scaffold"/>
    <property type="match status" value="1"/>
</dbReference>
<evidence type="ECO:0000256" key="1">
    <source>
        <dbReference type="SAM" id="MobiDB-lite"/>
    </source>
</evidence>
<proteinExistence type="predicted"/>
<accession>A0A1Y0VWD8</accession>
<dbReference type="EMBL" id="CP021474">
    <property type="protein sequence ID" value="ARW19888.1"/>
    <property type="molecule type" value="Genomic_DNA"/>
</dbReference>
<feature type="compositionally biased region" description="Basic and acidic residues" evidence="1">
    <location>
        <begin position="146"/>
        <end position="157"/>
    </location>
</feature>